<feature type="transmembrane region" description="Helical" evidence="1">
    <location>
        <begin position="184"/>
        <end position="203"/>
    </location>
</feature>
<keyword evidence="1" id="KW-0472">Membrane</keyword>
<accession>A0A1G9E1A4</accession>
<gene>
    <name evidence="2" type="ORF">SAMN05216298_1233</name>
</gene>
<dbReference type="EMBL" id="FNGF01000001">
    <property type="protein sequence ID" value="SDK69889.1"/>
    <property type="molecule type" value="Genomic_DNA"/>
</dbReference>
<name>A0A1G9E1A4_9ACTN</name>
<dbReference type="Proteomes" id="UP000198662">
    <property type="component" value="Unassembled WGS sequence"/>
</dbReference>
<dbReference type="AlphaFoldDB" id="A0A1G9E1A4"/>
<feature type="transmembrane region" description="Helical" evidence="1">
    <location>
        <begin position="157"/>
        <end position="178"/>
    </location>
</feature>
<dbReference type="STRING" id="380244.SAMN05216298_1233"/>
<evidence type="ECO:0000256" key="1">
    <source>
        <dbReference type="SAM" id="Phobius"/>
    </source>
</evidence>
<keyword evidence="3" id="KW-1185">Reference proteome</keyword>
<keyword evidence="1" id="KW-0812">Transmembrane</keyword>
<dbReference type="RefSeq" id="WP_091044396.1">
    <property type="nucleotide sequence ID" value="NZ_FNGF01000001.1"/>
</dbReference>
<evidence type="ECO:0000313" key="2">
    <source>
        <dbReference type="EMBL" id="SDK69889.1"/>
    </source>
</evidence>
<proteinExistence type="predicted"/>
<protein>
    <recommendedName>
        <fullName evidence="4">PEGA domain-containing protein</fullName>
    </recommendedName>
</protein>
<evidence type="ECO:0000313" key="3">
    <source>
        <dbReference type="Proteomes" id="UP000198662"/>
    </source>
</evidence>
<sequence>MQGIDRKAIPKDLAEAYERGRGVYTDLLGRPLRSKPLLHRDPAVAPVPSPFATTPARPVPPDGSGVLRLVLDSAATMPVAAVDGTPVAVGDGTVFTVLPAGFHEVDVQSGTAGSPVVVRIEDGATATLVWREEADRYTVHFGPKAVDAMPLASRVYLYEWAVVTVLVCGLPFGIVNLFSLDSTGSRIVLAALAVLILALIPLAPWRRRERARLAALRLEHQGPGLSRPVHYPWDGPEDPVLTADRPALVGDRPGSLPDFVPGRGALLLRARAHRHLWEDGDGVVVRDPELAGLRAAPPVVRIDGLEVPATWGNWWHPLPPGPHTVEVEAEGAAERVEVDVAAGEATAVRADAHLYAHRGPEGVARGPARLRLAPEEFRTEWMGDPARRLAYWN</sequence>
<reference evidence="3" key="1">
    <citation type="submission" date="2016-10" db="EMBL/GenBank/DDBJ databases">
        <authorList>
            <person name="Varghese N."/>
            <person name="Submissions S."/>
        </authorList>
    </citation>
    <scope>NUCLEOTIDE SEQUENCE [LARGE SCALE GENOMIC DNA]</scope>
    <source>
        <strain evidence="3">CGMCC 4.3147</strain>
    </source>
</reference>
<dbReference type="OrthoDB" id="5174760at2"/>
<organism evidence="2 3">
    <name type="scientific">Glycomyces sambucus</name>
    <dbReference type="NCBI Taxonomy" id="380244"/>
    <lineage>
        <taxon>Bacteria</taxon>
        <taxon>Bacillati</taxon>
        <taxon>Actinomycetota</taxon>
        <taxon>Actinomycetes</taxon>
        <taxon>Glycomycetales</taxon>
        <taxon>Glycomycetaceae</taxon>
        <taxon>Glycomyces</taxon>
    </lineage>
</organism>
<evidence type="ECO:0008006" key="4">
    <source>
        <dbReference type="Google" id="ProtNLM"/>
    </source>
</evidence>
<keyword evidence="1" id="KW-1133">Transmembrane helix</keyword>